<comment type="caution">
    <text evidence="3">The sequence shown here is derived from an EMBL/GenBank/DDBJ whole genome shotgun (WGS) entry which is preliminary data.</text>
</comment>
<dbReference type="InterPro" id="IPR023393">
    <property type="entry name" value="START-like_dom_sf"/>
</dbReference>
<organism evidence="3 4">
    <name type="scientific">Paenibacillus oceani</name>
    <dbReference type="NCBI Taxonomy" id="2772510"/>
    <lineage>
        <taxon>Bacteria</taxon>
        <taxon>Bacillati</taxon>
        <taxon>Bacillota</taxon>
        <taxon>Bacilli</taxon>
        <taxon>Bacillales</taxon>
        <taxon>Paenibacillaceae</taxon>
        <taxon>Paenibacillus</taxon>
    </lineage>
</organism>
<dbReference type="InterPro" id="IPR013538">
    <property type="entry name" value="ASHA1/2-like_C"/>
</dbReference>
<dbReference type="RefSeq" id="WP_190931209.1">
    <property type="nucleotide sequence ID" value="NZ_JACXJA010000044.1"/>
</dbReference>
<evidence type="ECO:0000313" key="4">
    <source>
        <dbReference type="Proteomes" id="UP000639396"/>
    </source>
</evidence>
<protein>
    <submittedName>
        <fullName evidence="3">SRPBCC family protein</fullName>
    </submittedName>
</protein>
<evidence type="ECO:0000259" key="2">
    <source>
        <dbReference type="Pfam" id="PF08327"/>
    </source>
</evidence>
<keyword evidence="4" id="KW-1185">Reference proteome</keyword>
<sequence>MEQTFITYIGAIPEHIWDILTKPEYVKQIFFGSILQSTFEPGSSFQYVGPGSDGEETVHVYGTVLVFEPYRLMSFLEHPGPSYYANHAELESRITMTLETVGDCTKLVLVNDQWTANHPSQAKTPESWPIVLSNIKTLAETGKTLNLGR</sequence>
<dbReference type="Gene3D" id="3.30.530.20">
    <property type="match status" value="1"/>
</dbReference>
<accession>A0A927CES5</accession>
<comment type="similarity">
    <text evidence="1">Belongs to the AHA1 family.</text>
</comment>
<dbReference type="Proteomes" id="UP000639396">
    <property type="component" value="Unassembled WGS sequence"/>
</dbReference>
<evidence type="ECO:0000256" key="1">
    <source>
        <dbReference type="ARBA" id="ARBA00006817"/>
    </source>
</evidence>
<reference evidence="3" key="1">
    <citation type="submission" date="2020-09" db="EMBL/GenBank/DDBJ databases">
        <title>A novel bacterium of genus Paenibacillus, isolated from South China Sea.</title>
        <authorList>
            <person name="Huang H."/>
            <person name="Mo K."/>
            <person name="Hu Y."/>
        </authorList>
    </citation>
    <scope>NUCLEOTIDE SEQUENCE</scope>
    <source>
        <strain evidence="3">IB182363</strain>
    </source>
</reference>
<gene>
    <name evidence="3" type="ORF">IDH45_26750</name>
</gene>
<dbReference type="SUPFAM" id="SSF55961">
    <property type="entry name" value="Bet v1-like"/>
    <property type="match status" value="1"/>
</dbReference>
<dbReference type="CDD" id="cd08893">
    <property type="entry name" value="SRPBCC_CalC_Aha1-like_GntR-HTH"/>
    <property type="match status" value="1"/>
</dbReference>
<dbReference type="AlphaFoldDB" id="A0A927CES5"/>
<feature type="domain" description="Activator of Hsp90 ATPase homologue 1/2-like C-terminal" evidence="2">
    <location>
        <begin position="13"/>
        <end position="139"/>
    </location>
</feature>
<evidence type="ECO:0000313" key="3">
    <source>
        <dbReference type="EMBL" id="MBD2865587.1"/>
    </source>
</evidence>
<proteinExistence type="inferred from homology"/>
<dbReference type="EMBL" id="JACXJA010000044">
    <property type="protein sequence ID" value="MBD2865587.1"/>
    <property type="molecule type" value="Genomic_DNA"/>
</dbReference>
<dbReference type="Pfam" id="PF08327">
    <property type="entry name" value="AHSA1"/>
    <property type="match status" value="1"/>
</dbReference>
<name>A0A927CES5_9BACL</name>